<name>A0ABV5ZAP2_9GAMM</name>
<dbReference type="InterPro" id="IPR036754">
    <property type="entry name" value="YbaK/aa-tRNA-synt-asso_dom_sf"/>
</dbReference>
<evidence type="ECO:0000256" key="1">
    <source>
        <dbReference type="SAM" id="MobiDB-lite"/>
    </source>
</evidence>
<dbReference type="PANTHER" id="PTHR33525:SF3">
    <property type="entry name" value="RIBONUCLEASE Y"/>
    <property type="match status" value="1"/>
</dbReference>
<dbReference type="InterPro" id="IPR052340">
    <property type="entry name" value="RNase_Y/CdgJ"/>
</dbReference>
<dbReference type="Gene3D" id="1.10.3210.10">
    <property type="entry name" value="Hypothetical protein af1432"/>
    <property type="match status" value="1"/>
</dbReference>
<dbReference type="SUPFAM" id="SSF109604">
    <property type="entry name" value="HD-domain/PDEase-like"/>
    <property type="match status" value="1"/>
</dbReference>
<dbReference type="Gene3D" id="3.90.960.10">
    <property type="entry name" value="YbaK/aminoacyl-tRNA synthetase-associated domain"/>
    <property type="match status" value="1"/>
</dbReference>
<dbReference type="EMBL" id="JBHLZN010000002">
    <property type="protein sequence ID" value="MFB9886346.1"/>
    <property type="molecule type" value="Genomic_DNA"/>
</dbReference>
<dbReference type="PIRSF" id="PIRSF036888">
    <property type="entry name" value="HDGYPm_UCP036888"/>
    <property type="match status" value="1"/>
</dbReference>
<keyword evidence="4" id="KW-1185">Reference proteome</keyword>
<sequence>MSRLPARVVILEDSKGKVLVLLPEHQLLHLVLLNRFSERPLRALAFEQCRRVFVPALLQQPSMLQKLFKLPVILDHSLSKADSLDVFEPISGQRFLLDASLYSDHAQVFRFAIDPSQLKARLPEGNDEQVIVQAVDKFTSLRMQERLQDTLEIPPLPGTAKQIINLCSDPEAGINALVPVVEADPSLAAQVISWAASPYYAAPGKIQSVKDAIVRVLGYDLVMNLALGLALSRTLQVPEEAPRGFSPYWKQAVCAATAIEALVKLMPPALRPSAGLSYLSGLLHNFGYLVMAHVFPPHFGLLCRSLECNPNITPPLVEQQLLGISREQIGAWLLQAWQLPDEVCVAMRHQHDGEYQGPHSVYANLLHLTLGLLREQGIGHAPGARLAPSAFDRLGLHPEDCRAAISALLEAQESLEAMAEKLATPVEIPNRPKPQTRPQPFNKRAS</sequence>
<comment type="caution">
    <text evidence="3">The sequence shown here is derived from an EMBL/GenBank/DDBJ whole genome shotgun (WGS) entry which is preliminary data.</text>
</comment>
<dbReference type="InterPro" id="IPR014627">
    <property type="entry name" value="UCP036888_HDGYP-like"/>
</dbReference>
<organism evidence="3 4">
    <name type="scientific">Balneatrix alpica</name>
    <dbReference type="NCBI Taxonomy" id="75684"/>
    <lineage>
        <taxon>Bacteria</taxon>
        <taxon>Pseudomonadati</taxon>
        <taxon>Pseudomonadota</taxon>
        <taxon>Gammaproteobacteria</taxon>
        <taxon>Oceanospirillales</taxon>
        <taxon>Balneatrichaceae</taxon>
        <taxon>Balneatrix</taxon>
    </lineage>
</organism>
<proteinExistence type="predicted"/>
<gene>
    <name evidence="3" type="ORF">ACFFLH_07995</name>
</gene>
<evidence type="ECO:0000259" key="2">
    <source>
        <dbReference type="PROSITE" id="PS51833"/>
    </source>
</evidence>
<protein>
    <submittedName>
        <fullName evidence="3">HDOD domain-containing protein</fullName>
    </submittedName>
</protein>
<dbReference type="PROSITE" id="PS51833">
    <property type="entry name" value="HDOD"/>
    <property type="match status" value="1"/>
</dbReference>
<evidence type="ECO:0000313" key="3">
    <source>
        <dbReference type="EMBL" id="MFB9886346.1"/>
    </source>
</evidence>
<dbReference type="RefSeq" id="WP_051527456.1">
    <property type="nucleotide sequence ID" value="NZ_JAUESS010000011.1"/>
</dbReference>
<reference evidence="3 4" key="1">
    <citation type="submission" date="2024-09" db="EMBL/GenBank/DDBJ databases">
        <authorList>
            <person name="Sun Q."/>
            <person name="Mori K."/>
        </authorList>
    </citation>
    <scope>NUCLEOTIDE SEQUENCE [LARGE SCALE GENOMIC DNA]</scope>
    <source>
        <strain evidence="3 4">ATCC 51285</strain>
    </source>
</reference>
<feature type="domain" description="HDOD" evidence="2">
    <location>
        <begin position="153"/>
        <end position="353"/>
    </location>
</feature>
<accession>A0ABV5ZAP2</accession>
<dbReference type="Proteomes" id="UP001589628">
    <property type="component" value="Unassembled WGS sequence"/>
</dbReference>
<evidence type="ECO:0000313" key="4">
    <source>
        <dbReference type="Proteomes" id="UP001589628"/>
    </source>
</evidence>
<dbReference type="PANTHER" id="PTHR33525">
    <property type="match status" value="1"/>
</dbReference>
<dbReference type="Pfam" id="PF08668">
    <property type="entry name" value="HDOD"/>
    <property type="match status" value="1"/>
</dbReference>
<feature type="region of interest" description="Disordered" evidence="1">
    <location>
        <begin position="420"/>
        <end position="446"/>
    </location>
</feature>
<dbReference type="InterPro" id="IPR013976">
    <property type="entry name" value="HDOD"/>
</dbReference>